<dbReference type="InterPro" id="IPR049452">
    <property type="entry name" value="Anoctamin_TM"/>
</dbReference>
<proteinExistence type="predicted"/>
<dbReference type="GeneID" id="7047427"/>
<keyword evidence="2 5" id="KW-0812">Transmembrane</keyword>
<evidence type="ECO:0000259" key="7">
    <source>
        <dbReference type="Pfam" id="PF20877"/>
    </source>
</evidence>
<dbReference type="PANTHER" id="PTHR12308:SF73">
    <property type="entry name" value="ANOCTAMIN"/>
    <property type="match status" value="1"/>
</dbReference>
<evidence type="ECO:0000256" key="5">
    <source>
        <dbReference type="SAM" id="Phobius"/>
    </source>
</evidence>
<name>B6JZY0_SCHJY</name>
<dbReference type="GO" id="GO:0005254">
    <property type="term" value="F:chloride channel activity"/>
    <property type="evidence" value="ECO:0000318"/>
    <property type="project" value="GO_Central"/>
</dbReference>
<dbReference type="GO" id="GO:1902476">
    <property type="term" value="P:chloride transmembrane transport"/>
    <property type="evidence" value="ECO:0000318"/>
    <property type="project" value="GO_Central"/>
</dbReference>
<dbReference type="RefSeq" id="XP_002172423.2">
    <property type="nucleotide sequence ID" value="XM_002172387.2"/>
</dbReference>
<evidence type="ECO:0000313" key="9">
    <source>
        <dbReference type="JaponicusDB" id="SJAG_01168"/>
    </source>
</evidence>
<feature type="transmembrane region" description="Helical" evidence="5">
    <location>
        <begin position="187"/>
        <end position="205"/>
    </location>
</feature>
<evidence type="ECO:0000256" key="1">
    <source>
        <dbReference type="ARBA" id="ARBA00004141"/>
    </source>
</evidence>
<dbReference type="VEuPathDB" id="FungiDB:SJAG_01168"/>
<dbReference type="PANTHER" id="PTHR12308">
    <property type="entry name" value="ANOCTAMIN"/>
    <property type="match status" value="1"/>
</dbReference>
<feature type="transmembrane region" description="Helical" evidence="5">
    <location>
        <begin position="342"/>
        <end position="362"/>
    </location>
</feature>
<keyword evidence="4 5" id="KW-0472">Membrane</keyword>
<evidence type="ECO:0000313" key="8">
    <source>
        <dbReference type="EMBL" id="EEB06130.2"/>
    </source>
</evidence>
<evidence type="ECO:0000259" key="6">
    <source>
        <dbReference type="Pfam" id="PF04547"/>
    </source>
</evidence>
<feature type="transmembrane region" description="Helical" evidence="5">
    <location>
        <begin position="297"/>
        <end position="319"/>
    </location>
</feature>
<dbReference type="JaponicusDB" id="SJAG_01168">
    <property type="gene designation" value="ist2"/>
</dbReference>
<feature type="transmembrane region" description="Helical" evidence="5">
    <location>
        <begin position="474"/>
        <end position="493"/>
    </location>
</feature>
<dbReference type="InterPro" id="IPR007632">
    <property type="entry name" value="Anoctamin"/>
</dbReference>
<keyword evidence="10" id="KW-1185">Reference proteome</keyword>
<evidence type="ECO:0000256" key="4">
    <source>
        <dbReference type="ARBA" id="ARBA00023136"/>
    </source>
</evidence>
<reference evidence="8 10" key="1">
    <citation type="journal article" date="2011" name="Science">
        <title>Comparative functional genomics of the fission yeasts.</title>
        <authorList>
            <person name="Rhind N."/>
            <person name="Chen Z."/>
            <person name="Yassour M."/>
            <person name="Thompson D.A."/>
            <person name="Haas B.J."/>
            <person name="Habib N."/>
            <person name="Wapinski I."/>
            <person name="Roy S."/>
            <person name="Lin M.F."/>
            <person name="Heiman D.I."/>
            <person name="Young S.K."/>
            <person name="Furuya K."/>
            <person name="Guo Y."/>
            <person name="Pidoux A."/>
            <person name="Chen H.M."/>
            <person name="Robbertse B."/>
            <person name="Goldberg J.M."/>
            <person name="Aoki K."/>
            <person name="Bayne E.H."/>
            <person name="Berlin A.M."/>
            <person name="Desjardins C.A."/>
            <person name="Dobbs E."/>
            <person name="Dukaj L."/>
            <person name="Fan L."/>
            <person name="FitzGerald M.G."/>
            <person name="French C."/>
            <person name="Gujja S."/>
            <person name="Hansen K."/>
            <person name="Keifenheim D."/>
            <person name="Levin J.Z."/>
            <person name="Mosher R.A."/>
            <person name="Mueller C.A."/>
            <person name="Pfiffner J."/>
            <person name="Priest M."/>
            <person name="Russ C."/>
            <person name="Smialowska A."/>
            <person name="Swoboda P."/>
            <person name="Sykes S.M."/>
            <person name="Vaughn M."/>
            <person name="Vengrova S."/>
            <person name="Yoder R."/>
            <person name="Zeng Q."/>
            <person name="Allshire R."/>
            <person name="Baulcombe D."/>
            <person name="Birren B.W."/>
            <person name="Brown W."/>
            <person name="Ekwall K."/>
            <person name="Kellis M."/>
            <person name="Leatherwood J."/>
            <person name="Levin H."/>
            <person name="Margalit H."/>
            <person name="Martienssen R."/>
            <person name="Nieduszynski C.A."/>
            <person name="Spatafora J.W."/>
            <person name="Friedman N."/>
            <person name="Dalgaard J.Z."/>
            <person name="Baumann P."/>
            <person name="Niki H."/>
            <person name="Regev A."/>
            <person name="Nusbaum C."/>
        </authorList>
    </citation>
    <scope>NUCLEOTIDE SEQUENCE [LARGE SCALE GENOMIC DNA]</scope>
    <source>
        <strain evidence="10">yFS275 / FY16936</strain>
    </source>
</reference>
<dbReference type="OMA" id="YENHRTA"/>
<dbReference type="STRING" id="402676.B6JZY0"/>
<dbReference type="TCDB" id="1.A.17.1.15">
    <property type="family name" value="the calcium-dependent chloride channel (ca-clc) family"/>
</dbReference>
<keyword evidence="3 5" id="KW-1133">Transmembrane helix</keyword>
<dbReference type="AlphaFoldDB" id="B6JZY0"/>
<dbReference type="GO" id="GO:0140268">
    <property type="term" value="C:endoplasmic reticulum-plasma membrane contact site"/>
    <property type="evidence" value="ECO:0007669"/>
    <property type="project" value="EnsemblFungi"/>
</dbReference>
<dbReference type="GO" id="GO:0032541">
    <property type="term" value="C:cortical endoplasmic reticulum"/>
    <property type="evidence" value="ECO:0000318"/>
    <property type="project" value="GO_Central"/>
</dbReference>
<accession>B6JZY0</accession>
<dbReference type="eggNOG" id="KOG2513">
    <property type="taxonomic scope" value="Eukaryota"/>
</dbReference>
<feature type="transmembrane region" description="Helical" evidence="5">
    <location>
        <begin position="398"/>
        <end position="423"/>
    </location>
</feature>
<feature type="transmembrane region" description="Helical" evidence="5">
    <location>
        <begin position="262"/>
        <end position="285"/>
    </location>
</feature>
<dbReference type="Pfam" id="PF20877">
    <property type="entry name" value="Anoctamin_N"/>
    <property type="match status" value="1"/>
</dbReference>
<evidence type="ECO:0000313" key="10">
    <source>
        <dbReference type="Proteomes" id="UP000001744"/>
    </source>
</evidence>
<dbReference type="GO" id="GO:0016020">
    <property type="term" value="C:membrane"/>
    <property type="evidence" value="ECO:0007669"/>
    <property type="project" value="UniProtKB-SubCell"/>
</dbReference>
<comment type="subcellular location">
    <subcellularLocation>
        <location evidence="1">Membrane</location>
        <topology evidence="1">Multi-pass membrane protein</topology>
    </subcellularLocation>
</comment>
<dbReference type="HOGENOM" id="CLU_010867_1_0_1"/>
<evidence type="ECO:0000256" key="2">
    <source>
        <dbReference type="ARBA" id="ARBA00022692"/>
    </source>
</evidence>
<gene>
    <name evidence="9" type="primary">ist2</name>
    <name evidence="8" type="ORF">SJAG_01168</name>
</gene>
<feature type="transmembrane region" description="Helical" evidence="5">
    <location>
        <begin position="155"/>
        <end position="181"/>
    </location>
</feature>
<dbReference type="Pfam" id="PF04547">
    <property type="entry name" value="Anoctamin"/>
    <property type="match status" value="1"/>
</dbReference>
<sequence>MEKQYSTLNTDIVKKCHLIVEVKSTSSSSSETVKNVLANLQAAGFRVAVRPASETTIFVFVQAPEPLIHDLVDEDRKESFLCGLLNRPEDMDSYGSCLIEPSEALRVVFERLTGLQKKVVWEWALGARLIRTLSKSLHPITKHNVKAHLGSEVSLYFAFMQFYFLNLVVPSAWGVFCYYFLGDYSFIFAFGILLWGIFFAQAWKVRERSLSQRWSINGCDRKEKCVQEFKPLSFKVDSFTGRARPFFPQWETVLRTLPTVPLLLVSGGVLLGLLAGIFALEVYLVELYNGPLKFLLTLLPTVAFQACTIPFFMIYRVAAKKLTDLENRRTEKEYAMSFSRKVFLFNFMVSYTALFLTAYVYGPFSKRIVAHYSSKLNVFSRFHTDSFQGNPLRLRSQFLYFLTNAQLINFITNLLVPAVLRAVKKLIKQKRKSVPSIVIQDDELEHEVLESYRAQSELPPYDSYTDYREMIIQFGYVVMFSPIFPLAPVFFLVNNFFEIRGDMAKITNEMQRPLPSLKDSIGLWNQCLQLLSWLGSMTLTSLCYYYTSNDAFSSKSMPIAMLIALFAEHVWVLLRYFAVSILPVNEEEGQPYATRKRYLEEHPLSAEKRSLEEKSEEIDTSVFVDAEKVLDVYLKQETKKDR</sequence>
<evidence type="ECO:0000256" key="3">
    <source>
        <dbReference type="ARBA" id="ARBA00022989"/>
    </source>
</evidence>
<feature type="transmembrane region" description="Helical" evidence="5">
    <location>
        <begin position="559"/>
        <end position="578"/>
    </location>
</feature>
<dbReference type="EMBL" id="KE651168">
    <property type="protein sequence ID" value="EEB06130.2"/>
    <property type="molecule type" value="Genomic_DNA"/>
</dbReference>
<dbReference type="InterPro" id="IPR049456">
    <property type="entry name" value="Anoctamin_N_fung"/>
</dbReference>
<organism evidence="8 10">
    <name type="scientific">Schizosaccharomyces japonicus (strain yFS275 / FY16936)</name>
    <name type="common">Fission yeast</name>
    <dbReference type="NCBI Taxonomy" id="402676"/>
    <lineage>
        <taxon>Eukaryota</taxon>
        <taxon>Fungi</taxon>
        <taxon>Dikarya</taxon>
        <taxon>Ascomycota</taxon>
        <taxon>Taphrinomycotina</taxon>
        <taxon>Schizosaccharomycetes</taxon>
        <taxon>Schizosaccharomycetales</taxon>
        <taxon>Schizosaccharomycetaceae</taxon>
        <taxon>Schizosaccharomyces</taxon>
    </lineage>
</organism>
<dbReference type="Proteomes" id="UP000001744">
    <property type="component" value="Unassembled WGS sequence"/>
</dbReference>
<feature type="domain" description="Anoctamin alpha-beta plait" evidence="7">
    <location>
        <begin position="25"/>
        <end position="115"/>
    </location>
</feature>
<dbReference type="OrthoDB" id="296386at2759"/>
<feature type="domain" description="Anoctamin transmembrane" evidence="6">
    <location>
        <begin position="146"/>
        <end position="586"/>
    </location>
</feature>
<protein>
    <submittedName>
        <fullName evidence="8">Membrane transporter</fullName>
    </submittedName>
</protein>